<proteinExistence type="predicted"/>
<feature type="signal peptide" evidence="1">
    <location>
        <begin position="1"/>
        <end position="20"/>
    </location>
</feature>
<dbReference type="RefSeq" id="WP_244534311.1">
    <property type="nucleotide sequence ID" value="NZ_FQWB01000001.1"/>
</dbReference>
<dbReference type="AlphaFoldDB" id="A0A1M5DQ08"/>
<sequence length="197" mass="22740">MKIKLFVVLLVATSFSKVNAQKFELGKVSIAELEEKVNPIDSTAAAAILFNKARTFFSYDAKNGFCINTENTFRIKIYKKEGLQWANYKVSYYVGYERYNDDKVEFANCYTYNMENGKVVITKLNSEGIFNTSINKYWKEAAIAMPNVKSGSVIEFKYVVKSENIIEFPSFNFQHEIPVNYSEYITETPVFLFTKPF</sequence>
<dbReference type="STRING" id="468056.SAMN05443549_10126"/>
<dbReference type="EMBL" id="FQWB01000001">
    <property type="protein sequence ID" value="SHF69118.1"/>
    <property type="molecule type" value="Genomic_DNA"/>
</dbReference>
<reference evidence="4" key="1">
    <citation type="submission" date="2016-11" db="EMBL/GenBank/DDBJ databases">
        <authorList>
            <person name="Varghese N."/>
            <person name="Submissions S."/>
        </authorList>
    </citation>
    <scope>NUCLEOTIDE SEQUENCE [LARGE SCALE GENOMIC DNA]</scope>
    <source>
        <strain evidence="4">DSM 19978</strain>
    </source>
</reference>
<evidence type="ECO:0000256" key="1">
    <source>
        <dbReference type="SAM" id="SignalP"/>
    </source>
</evidence>
<evidence type="ECO:0000313" key="3">
    <source>
        <dbReference type="EMBL" id="SHF69118.1"/>
    </source>
</evidence>
<dbReference type="Proteomes" id="UP000184516">
    <property type="component" value="Unassembled WGS sequence"/>
</dbReference>
<protein>
    <recommendedName>
        <fullName evidence="2">DUF3857 domain-containing protein</fullName>
    </recommendedName>
</protein>
<dbReference type="InterPro" id="IPR024618">
    <property type="entry name" value="DUF3857"/>
</dbReference>
<gene>
    <name evidence="3" type="ORF">SAMN05443549_10126</name>
</gene>
<feature type="domain" description="DUF3857" evidence="2">
    <location>
        <begin position="70"/>
        <end position="189"/>
    </location>
</feature>
<feature type="chain" id="PRO_5012747909" description="DUF3857 domain-containing protein" evidence="1">
    <location>
        <begin position="21"/>
        <end position="197"/>
    </location>
</feature>
<dbReference type="Gene3D" id="2.60.40.3140">
    <property type="match status" value="1"/>
</dbReference>
<keyword evidence="1" id="KW-0732">Signal</keyword>
<accession>A0A1M5DQ08</accession>
<keyword evidence="4" id="KW-1185">Reference proteome</keyword>
<evidence type="ECO:0000313" key="4">
    <source>
        <dbReference type="Proteomes" id="UP000184516"/>
    </source>
</evidence>
<name>A0A1M5DQ08_9FLAO</name>
<organism evidence="3 4">
    <name type="scientific">Flavobacterium fluvii</name>
    <dbReference type="NCBI Taxonomy" id="468056"/>
    <lineage>
        <taxon>Bacteria</taxon>
        <taxon>Pseudomonadati</taxon>
        <taxon>Bacteroidota</taxon>
        <taxon>Flavobacteriia</taxon>
        <taxon>Flavobacteriales</taxon>
        <taxon>Flavobacteriaceae</taxon>
        <taxon>Flavobacterium</taxon>
    </lineage>
</organism>
<evidence type="ECO:0000259" key="2">
    <source>
        <dbReference type="Pfam" id="PF12969"/>
    </source>
</evidence>
<dbReference type="Pfam" id="PF12969">
    <property type="entry name" value="DUF3857"/>
    <property type="match status" value="1"/>
</dbReference>